<evidence type="ECO:0000313" key="2">
    <source>
        <dbReference type="Proteomes" id="UP001230649"/>
    </source>
</evidence>
<protein>
    <submittedName>
        <fullName evidence="1">Uncharacterized protein</fullName>
    </submittedName>
</protein>
<reference evidence="1" key="1">
    <citation type="submission" date="2023-04" db="EMBL/GenBank/DDBJ databases">
        <title>Draft Genome sequencing of Naganishia species isolated from polar environments using Oxford Nanopore Technology.</title>
        <authorList>
            <person name="Leo P."/>
            <person name="Venkateswaran K."/>
        </authorList>
    </citation>
    <scope>NUCLEOTIDE SEQUENCE</scope>
    <source>
        <strain evidence="1">MNA-CCFEE 5262</strain>
    </source>
</reference>
<proteinExistence type="predicted"/>
<gene>
    <name evidence="1" type="ORF">QFC20_001384</name>
</gene>
<accession>A0ACC2WTS9</accession>
<keyword evidence="2" id="KW-1185">Reference proteome</keyword>
<evidence type="ECO:0000313" key="1">
    <source>
        <dbReference type="EMBL" id="KAJ9114511.1"/>
    </source>
</evidence>
<organism evidence="1 2">
    <name type="scientific">Naganishia adeliensis</name>
    <dbReference type="NCBI Taxonomy" id="92952"/>
    <lineage>
        <taxon>Eukaryota</taxon>
        <taxon>Fungi</taxon>
        <taxon>Dikarya</taxon>
        <taxon>Basidiomycota</taxon>
        <taxon>Agaricomycotina</taxon>
        <taxon>Tremellomycetes</taxon>
        <taxon>Filobasidiales</taxon>
        <taxon>Filobasidiaceae</taxon>
        <taxon>Naganishia</taxon>
    </lineage>
</organism>
<comment type="caution">
    <text evidence="1">The sequence shown here is derived from an EMBL/GenBank/DDBJ whole genome shotgun (WGS) entry which is preliminary data.</text>
</comment>
<name>A0ACC2WTS9_9TREE</name>
<dbReference type="Proteomes" id="UP001230649">
    <property type="component" value="Unassembled WGS sequence"/>
</dbReference>
<sequence>MPSKKNKSAKKKTTQQRDRGNAAGHNLTLPLDVIGPIAKILQNQLQLKTCANVNVASRAVYQETLPILYKIDEEWRIDPTVVDPSRPLHTVRDIPETCCKASVTVIPNSNPGINIVVVYIWENYEYGGSDLPVLLNSIGLVYQMCKLKRNPLGTVGNTNRLILIAMSYANAYSALESPRLL</sequence>
<dbReference type="EMBL" id="JASBWS010000008">
    <property type="protein sequence ID" value="KAJ9114511.1"/>
    <property type="molecule type" value="Genomic_DNA"/>
</dbReference>